<evidence type="ECO:0000256" key="2">
    <source>
        <dbReference type="ARBA" id="ARBA00022927"/>
    </source>
</evidence>
<evidence type="ECO:0000256" key="4">
    <source>
        <dbReference type="SAM" id="Coils"/>
    </source>
</evidence>
<accession>A0A915DWA2</accession>
<protein>
    <submittedName>
        <fullName evidence="7">Vacuolar protein sorting-associated protein 54 N-terminal domain-containing protein</fullName>
    </submittedName>
</protein>
<evidence type="ECO:0000256" key="1">
    <source>
        <dbReference type="ARBA" id="ARBA00022448"/>
    </source>
</evidence>
<name>A0A915DWA2_9BILA</name>
<reference evidence="7" key="1">
    <citation type="submission" date="2022-11" db="UniProtKB">
        <authorList>
            <consortium name="WormBaseParasite"/>
        </authorList>
    </citation>
    <scope>IDENTIFICATION</scope>
</reference>
<dbReference type="Pfam" id="PF10475">
    <property type="entry name" value="Vps54_N"/>
    <property type="match status" value="1"/>
</dbReference>
<keyword evidence="3 4" id="KW-0175">Coiled coil</keyword>
<keyword evidence="6" id="KW-1185">Reference proteome</keyword>
<dbReference type="InterPro" id="IPR019515">
    <property type="entry name" value="VPS54_N"/>
</dbReference>
<keyword evidence="2" id="KW-0653">Protein transport</keyword>
<evidence type="ECO:0000259" key="5">
    <source>
        <dbReference type="Pfam" id="PF10475"/>
    </source>
</evidence>
<sequence>MPATEEATAELFDDIDAPYFIESGFDATDYELQKMLGVEFELDELERERFKLKRQLQVVSKKVSSLIMKNSLTFSTEVKHYSQIQAEADTIVQLIKQIRSTLGENRRNCVAAIGIVANDRNQKYLLFLKKVLATIKTLHETEYRLKELIQEGDFLVLSESVWRLSTLLNVISSLRVSVSTAFAMFCTSSFGIGINKHQLCLLWSTSKQTWNRISPYSNSYYLRSEKSKGRINYIGAGKNEYQSLQ</sequence>
<evidence type="ECO:0000313" key="7">
    <source>
        <dbReference type="WBParaSite" id="jg24336"/>
    </source>
</evidence>
<keyword evidence="1" id="KW-0813">Transport</keyword>
<dbReference type="GO" id="GO:0000149">
    <property type="term" value="F:SNARE binding"/>
    <property type="evidence" value="ECO:0007669"/>
    <property type="project" value="TreeGrafter"/>
</dbReference>
<dbReference type="Proteomes" id="UP000887574">
    <property type="component" value="Unplaced"/>
</dbReference>
<dbReference type="GO" id="GO:0005829">
    <property type="term" value="C:cytosol"/>
    <property type="evidence" value="ECO:0007669"/>
    <property type="project" value="GOC"/>
</dbReference>
<feature type="coiled-coil region" evidence="4">
    <location>
        <begin position="35"/>
        <end position="62"/>
    </location>
</feature>
<evidence type="ECO:0000256" key="3">
    <source>
        <dbReference type="ARBA" id="ARBA00023054"/>
    </source>
</evidence>
<dbReference type="WBParaSite" id="jg24336">
    <property type="protein sequence ID" value="jg24336"/>
    <property type="gene ID" value="jg24336"/>
</dbReference>
<dbReference type="GO" id="GO:0042147">
    <property type="term" value="P:retrograde transport, endosome to Golgi"/>
    <property type="evidence" value="ECO:0007669"/>
    <property type="project" value="InterPro"/>
</dbReference>
<dbReference type="GO" id="GO:1990745">
    <property type="term" value="C:EARP complex"/>
    <property type="evidence" value="ECO:0007669"/>
    <property type="project" value="InterPro"/>
</dbReference>
<dbReference type="GO" id="GO:0032456">
    <property type="term" value="P:endocytic recycling"/>
    <property type="evidence" value="ECO:0007669"/>
    <property type="project" value="InterPro"/>
</dbReference>
<dbReference type="InterPro" id="IPR040047">
    <property type="entry name" value="VPS50"/>
</dbReference>
<feature type="domain" description="Vacuolar protein sorting-associated protein 54 N-terminal" evidence="5">
    <location>
        <begin position="13"/>
        <end position="155"/>
    </location>
</feature>
<dbReference type="PANTHER" id="PTHR13258:SF0">
    <property type="entry name" value="SYNDETIN"/>
    <property type="match status" value="1"/>
</dbReference>
<evidence type="ECO:0000313" key="6">
    <source>
        <dbReference type="Proteomes" id="UP000887574"/>
    </source>
</evidence>
<dbReference type="PANTHER" id="PTHR13258">
    <property type="entry name" value="SYNDETIN"/>
    <property type="match status" value="1"/>
</dbReference>
<dbReference type="GO" id="GO:0015031">
    <property type="term" value="P:protein transport"/>
    <property type="evidence" value="ECO:0007669"/>
    <property type="project" value="UniProtKB-KW"/>
</dbReference>
<organism evidence="6 7">
    <name type="scientific">Ditylenchus dipsaci</name>
    <dbReference type="NCBI Taxonomy" id="166011"/>
    <lineage>
        <taxon>Eukaryota</taxon>
        <taxon>Metazoa</taxon>
        <taxon>Ecdysozoa</taxon>
        <taxon>Nematoda</taxon>
        <taxon>Chromadorea</taxon>
        <taxon>Rhabditida</taxon>
        <taxon>Tylenchina</taxon>
        <taxon>Tylenchomorpha</taxon>
        <taxon>Sphaerularioidea</taxon>
        <taxon>Anguinidae</taxon>
        <taxon>Anguininae</taxon>
        <taxon>Ditylenchus</taxon>
    </lineage>
</organism>
<proteinExistence type="predicted"/>
<dbReference type="AlphaFoldDB" id="A0A915DWA2"/>